<dbReference type="Gene3D" id="2.102.10.10">
    <property type="entry name" value="Rieske [2Fe-2S] iron-sulphur domain"/>
    <property type="match status" value="1"/>
</dbReference>
<keyword evidence="14" id="KW-1185">Reference proteome</keyword>
<name>B0C507_ACAM1</name>
<dbReference type="Gene3D" id="3.90.380.10">
    <property type="entry name" value="Naphthalene 1,2-dioxygenase Alpha Subunit, Chain A, domain 1"/>
    <property type="match status" value="1"/>
</dbReference>
<evidence type="ECO:0000256" key="10">
    <source>
        <dbReference type="ARBA" id="ARBA00023136"/>
    </source>
</evidence>
<evidence type="ECO:0000256" key="8">
    <source>
        <dbReference type="ARBA" id="ARBA00023004"/>
    </source>
</evidence>
<dbReference type="SUPFAM" id="SSF50022">
    <property type="entry name" value="ISP domain"/>
    <property type="match status" value="1"/>
</dbReference>
<comment type="subcellular location">
    <subcellularLocation>
        <location evidence="1">Membrane</location>
    </subcellularLocation>
</comment>
<dbReference type="Pfam" id="PF00355">
    <property type="entry name" value="Rieske"/>
    <property type="match status" value="1"/>
</dbReference>
<keyword evidence="2 11" id="KW-0812">Transmembrane</keyword>
<proteinExistence type="predicted"/>
<dbReference type="HOGENOM" id="CLU_003927_1_1_3"/>
<keyword evidence="10 11" id="KW-0472">Membrane</keyword>
<evidence type="ECO:0000256" key="4">
    <source>
        <dbReference type="ARBA" id="ARBA00022723"/>
    </source>
</evidence>
<dbReference type="STRING" id="329726.AM1_0031"/>
<dbReference type="AlphaFoldDB" id="B0C507"/>
<dbReference type="GO" id="GO:0005737">
    <property type="term" value="C:cytoplasm"/>
    <property type="evidence" value="ECO:0007669"/>
    <property type="project" value="TreeGrafter"/>
</dbReference>
<dbReference type="SUPFAM" id="SSF55961">
    <property type="entry name" value="Bet v1-like"/>
    <property type="match status" value="1"/>
</dbReference>
<feature type="domain" description="Rieske" evidence="12">
    <location>
        <begin position="29"/>
        <end position="138"/>
    </location>
</feature>
<evidence type="ECO:0000256" key="9">
    <source>
        <dbReference type="ARBA" id="ARBA00023014"/>
    </source>
</evidence>
<keyword evidence="9" id="KW-0411">Iron-sulfur</keyword>
<evidence type="ECO:0000256" key="3">
    <source>
        <dbReference type="ARBA" id="ARBA00022714"/>
    </source>
</evidence>
<dbReference type="CDD" id="cd03480">
    <property type="entry name" value="Rieske_RO_Alpha_PaO"/>
    <property type="match status" value="1"/>
</dbReference>
<keyword evidence="3" id="KW-0001">2Fe-2S</keyword>
<sequence>MTTADISRRVQTLPAGGDDPNRFDWQEVWYPIAYVKDLDKEKLTTFTLLDRDLVIWWDHNANTWRVFADQCPHRLARLSEGRIDEDGLIECPYHGWAFSGTGECERIPQQVSGRSAESSPRACVDSLPISIQQGLLFAYAGQPERAALTPVPIVGPIEESPDDWIILDGFRDLPYDVLTLLENVLDPSHLPYTHHRSVGNRSNAGPVELEVMESGKQGFYGVWEEGPRQGKLGTQTTTFVAPGLMWHDLTSSQFGRTLTVVYATPVRKGECRIFARFPFQFSSKVPAWMISHTPTWFSHLGQNAILEDDQIFLHFQERYLERTKDSKSIAQAFYLPTRADRFVLALHQWQERFQADPFPGQSLPPERTREQLLDRYYSHTVNCASCSQALKNVKRLRKVMVGLALVAWTLTPLLAFGFGVFSIKLSIAATVTIFSSAVAWLSLGQLEKRFLKGRSIPPRNYPEKKGR</sequence>
<dbReference type="Proteomes" id="UP000000268">
    <property type="component" value="Chromosome"/>
</dbReference>
<dbReference type="PANTHER" id="PTHR21266">
    <property type="entry name" value="IRON-SULFUR DOMAIN CONTAINING PROTEIN"/>
    <property type="match status" value="1"/>
</dbReference>
<keyword evidence="5" id="KW-0809">Transit peptide</keyword>
<dbReference type="eggNOG" id="COG4638">
    <property type="taxonomic scope" value="Bacteria"/>
</dbReference>
<reference evidence="13 14" key="1">
    <citation type="journal article" date="2008" name="Proc. Natl. Acad. Sci. U.S.A.">
        <title>Niche adaptation and genome expansion in the chlorophyll d-producing cyanobacterium Acaryochloris marina.</title>
        <authorList>
            <person name="Swingley W.D."/>
            <person name="Chen M."/>
            <person name="Cheung P.C."/>
            <person name="Conrad A.L."/>
            <person name="Dejesa L.C."/>
            <person name="Hao J."/>
            <person name="Honchak B.M."/>
            <person name="Karbach L.E."/>
            <person name="Kurdoglu A."/>
            <person name="Lahiri S."/>
            <person name="Mastrian S.D."/>
            <person name="Miyashita H."/>
            <person name="Page L."/>
            <person name="Ramakrishna P."/>
            <person name="Satoh S."/>
            <person name="Sattley W.M."/>
            <person name="Shimada Y."/>
            <person name="Taylor H.L."/>
            <person name="Tomo T."/>
            <person name="Tsuchiya T."/>
            <person name="Wang Z.T."/>
            <person name="Raymond J."/>
            <person name="Mimuro M."/>
            <person name="Blankenship R.E."/>
            <person name="Touchman J.W."/>
        </authorList>
    </citation>
    <scope>NUCLEOTIDE SEQUENCE [LARGE SCALE GENOMIC DNA]</scope>
    <source>
        <strain evidence="14">MBIC 11017</strain>
    </source>
</reference>
<dbReference type="GO" id="GO:0016020">
    <property type="term" value="C:membrane"/>
    <property type="evidence" value="ECO:0007669"/>
    <property type="project" value="UniProtKB-SubCell"/>
</dbReference>
<dbReference type="GO" id="GO:0046872">
    <property type="term" value="F:metal ion binding"/>
    <property type="evidence" value="ECO:0007669"/>
    <property type="project" value="UniProtKB-KW"/>
</dbReference>
<evidence type="ECO:0000256" key="2">
    <source>
        <dbReference type="ARBA" id="ARBA00022692"/>
    </source>
</evidence>
<evidence type="ECO:0000256" key="11">
    <source>
        <dbReference type="SAM" id="Phobius"/>
    </source>
</evidence>
<keyword evidence="6 11" id="KW-1133">Transmembrane helix</keyword>
<dbReference type="PANTHER" id="PTHR21266:SF32">
    <property type="entry name" value="CHOLESTEROL 7-DESATURASE NVD"/>
    <property type="match status" value="1"/>
</dbReference>
<evidence type="ECO:0000256" key="1">
    <source>
        <dbReference type="ARBA" id="ARBA00004370"/>
    </source>
</evidence>
<gene>
    <name evidence="13" type="primary">pao</name>
    <name evidence="13" type="ordered locus">AM1_0031</name>
</gene>
<organism evidence="13 14">
    <name type="scientific">Acaryochloris marina (strain MBIC 11017)</name>
    <dbReference type="NCBI Taxonomy" id="329726"/>
    <lineage>
        <taxon>Bacteria</taxon>
        <taxon>Bacillati</taxon>
        <taxon>Cyanobacteriota</taxon>
        <taxon>Cyanophyceae</taxon>
        <taxon>Acaryochloridales</taxon>
        <taxon>Acaryochloridaceae</taxon>
        <taxon>Acaryochloris</taxon>
    </lineage>
</organism>
<evidence type="ECO:0000256" key="5">
    <source>
        <dbReference type="ARBA" id="ARBA00022946"/>
    </source>
</evidence>
<dbReference type="Pfam" id="PF08417">
    <property type="entry name" value="PaO"/>
    <property type="match status" value="1"/>
</dbReference>
<accession>B0C507</accession>
<feature type="transmembrane region" description="Helical" evidence="11">
    <location>
        <begin position="427"/>
        <end position="446"/>
    </location>
</feature>
<dbReference type="PROSITE" id="PS51296">
    <property type="entry name" value="RIESKE"/>
    <property type="match status" value="1"/>
</dbReference>
<evidence type="ECO:0000313" key="14">
    <source>
        <dbReference type="Proteomes" id="UP000000268"/>
    </source>
</evidence>
<evidence type="ECO:0000313" key="13">
    <source>
        <dbReference type="EMBL" id="ABW25119.1"/>
    </source>
</evidence>
<dbReference type="InterPro" id="IPR017941">
    <property type="entry name" value="Rieske_2Fe-2S"/>
</dbReference>
<keyword evidence="4" id="KW-0479">Metal-binding</keyword>
<evidence type="ECO:0000259" key="12">
    <source>
        <dbReference type="PROSITE" id="PS51296"/>
    </source>
</evidence>
<keyword evidence="8" id="KW-0408">Iron</keyword>
<protein>
    <submittedName>
        <fullName evidence="13">Pheophorbide A oxygenase</fullName>
    </submittedName>
</protein>
<dbReference type="KEGG" id="amr:AM1_0031"/>
<dbReference type="InterPro" id="IPR036922">
    <property type="entry name" value="Rieske_2Fe-2S_sf"/>
</dbReference>
<dbReference type="GO" id="GO:0016705">
    <property type="term" value="F:oxidoreductase activity, acting on paired donors, with incorporation or reduction of molecular oxygen"/>
    <property type="evidence" value="ECO:0007669"/>
    <property type="project" value="UniProtKB-ARBA"/>
</dbReference>
<evidence type="ECO:0000256" key="6">
    <source>
        <dbReference type="ARBA" id="ARBA00022989"/>
    </source>
</evidence>
<evidence type="ECO:0000256" key="7">
    <source>
        <dbReference type="ARBA" id="ARBA00023002"/>
    </source>
</evidence>
<dbReference type="GO" id="GO:0010277">
    <property type="term" value="F:chlorophyllide a oxygenase activity"/>
    <property type="evidence" value="ECO:0007669"/>
    <property type="project" value="InterPro"/>
</dbReference>
<dbReference type="InterPro" id="IPR013626">
    <property type="entry name" value="PaO"/>
</dbReference>
<keyword evidence="7" id="KW-0560">Oxidoreductase</keyword>
<dbReference type="InterPro" id="IPR050584">
    <property type="entry name" value="Cholesterol_7-desaturase"/>
</dbReference>
<dbReference type="EMBL" id="CP000828">
    <property type="protein sequence ID" value="ABW25119.1"/>
    <property type="molecule type" value="Genomic_DNA"/>
</dbReference>
<feature type="transmembrane region" description="Helical" evidence="11">
    <location>
        <begin position="399"/>
        <end position="421"/>
    </location>
</feature>
<dbReference type="GO" id="GO:0051537">
    <property type="term" value="F:2 iron, 2 sulfur cluster binding"/>
    <property type="evidence" value="ECO:0007669"/>
    <property type="project" value="UniProtKB-KW"/>
</dbReference>